<dbReference type="OrthoDB" id="5397701at2759"/>
<evidence type="ECO:0000313" key="1">
    <source>
        <dbReference type="EMBL" id="RMZ67667.1"/>
    </source>
</evidence>
<dbReference type="AlphaFoldDB" id="A0A3M7LZG4"/>
<dbReference type="EMBL" id="KE747810">
    <property type="protein sequence ID" value="RMZ67667.1"/>
    <property type="molecule type" value="Genomic_DNA"/>
</dbReference>
<gene>
    <name evidence="1" type="ORF">GMOD_00001626</name>
</gene>
<keyword evidence="2" id="KW-1185">Reference proteome</keyword>
<accession>A0A3M7LZG4</accession>
<reference evidence="1 2" key="1">
    <citation type="journal article" date="2014" name="PLoS ONE">
        <title>De novo Genome Assembly of the Fungal Plant Pathogen Pyrenophora semeniperda.</title>
        <authorList>
            <person name="Soliai M.M."/>
            <person name="Meyer S.E."/>
            <person name="Udall J.A."/>
            <person name="Elzinga D.E."/>
            <person name="Hermansen R.A."/>
            <person name="Bodily P.M."/>
            <person name="Hart A.A."/>
            <person name="Coleman C.E."/>
        </authorList>
    </citation>
    <scope>NUCLEOTIDE SEQUENCE [LARGE SCALE GENOMIC DNA]</scope>
    <source>
        <strain evidence="1 2">CCB06</strain>
        <tissue evidence="1">Mycelium</tissue>
    </source>
</reference>
<proteinExistence type="predicted"/>
<protein>
    <submittedName>
        <fullName evidence="1">MFS general substrate transporter</fullName>
    </submittedName>
</protein>
<evidence type="ECO:0000313" key="2">
    <source>
        <dbReference type="Proteomes" id="UP000265663"/>
    </source>
</evidence>
<organism evidence="1 2">
    <name type="scientific">Pyrenophora seminiperda CCB06</name>
    <dbReference type="NCBI Taxonomy" id="1302712"/>
    <lineage>
        <taxon>Eukaryota</taxon>
        <taxon>Fungi</taxon>
        <taxon>Dikarya</taxon>
        <taxon>Ascomycota</taxon>
        <taxon>Pezizomycotina</taxon>
        <taxon>Dothideomycetes</taxon>
        <taxon>Pleosporomycetidae</taxon>
        <taxon>Pleosporales</taxon>
        <taxon>Pleosporineae</taxon>
        <taxon>Pleosporaceae</taxon>
        <taxon>Pyrenophora</taxon>
    </lineage>
</organism>
<sequence>MCPVLYQILANTFIRSARRVRPVAAGRPRLRLRGSRGVATLPSNPHIYTHADPLNPSHTLLTLLPTTPPTPSLALGTCTSLPPPRAISLKTLFSSPYSPRCLRSGRLRIRMCSRRLLFMLPLPLLPMIMKRRRDQAAGSTLAI</sequence>
<dbReference type="Proteomes" id="UP000265663">
    <property type="component" value="Unassembled WGS sequence"/>
</dbReference>
<name>A0A3M7LZG4_9PLEO</name>